<dbReference type="KEGG" id="bcom:BAUCODRAFT_146537"/>
<feature type="transmembrane region" description="Helical" evidence="1">
    <location>
        <begin position="546"/>
        <end position="568"/>
    </location>
</feature>
<dbReference type="GeneID" id="19108697"/>
<dbReference type="HOGENOM" id="CLU_477483_0_0_1"/>
<dbReference type="eggNOG" id="ENOG502T0A1">
    <property type="taxonomic scope" value="Eukaryota"/>
</dbReference>
<evidence type="ECO:0000256" key="1">
    <source>
        <dbReference type="SAM" id="Phobius"/>
    </source>
</evidence>
<dbReference type="OrthoDB" id="4582561at2759"/>
<dbReference type="Proteomes" id="UP000011761">
    <property type="component" value="Unassembled WGS sequence"/>
</dbReference>
<feature type="transmembrane region" description="Helical" evidence="1">
    <location>
        <begin position="329"/>
        <end position="349"/>
    </location>
</feature>
<dbReference type="EMBL" id="KB445553">
    <property type="protein sequence ID" value="EMC97936.1"/>
    <property type="molecule type" value="Genomic_DNA"/>
</dbReference>
<feature type="transmembrane region" description="Helical" evidence="1">
    <location>
        <begin position="221"/>
        <end position="244"/>
    </location>
</feature>
<keyword evidence="1" id="KW-1133">Transmembrane helix</keyword>
<dbReference type="OMA" id="FFMLAVQ"/>
<evidence type="ECO:0000313" key="3">
    <source>
        <dbReference type="Proteomes" id="UP000011761"/>
    </source>
</evidence>
<accession>M2MML6</accession>
<evidence type="ECO:0000313" key="2">
    <source>
        <dbReference type="EMBL" id="EMC97936.1"/>
    </source>
</evidence>
<organism evidence="2 3">
    <name type="scientific">Baudoinia panamericana (strain UAMH 10762)</name>
    <name type="common">Angels' share fungus</name>
    <name type="synonym">Baudoinia compniacensis (strain UAMH 10762)</name>
    <dbReference type="NCBI Taxonomy" id="717646"/>
    <lineage>
        <taxon>Eukaryota</taxon>
        <taxon>Fungi</taxon>
        <taxon>Dikarya</taxon>
        <taxon>Ascomycota</taxon>
        <taxon>Pezizomycotina</taxon>
        <taxon>Dothideomycetes</taxon>
        <taxon>Dothideomycetidae</taxon>
        <taxon>Mycosphaerellales</taxon>
        <taxon>Teratosphaeriaceae</taxon>
        <taxon>Baudoinia</taxon>
    </lineage>
</organism>
<keyword evidence="1" id="KW-0472">Membrane</keyword>
<reference evidence="2 3" key="1">
    <citation type="journal article" date="2012" name="PLoS Pathog.">
        <title>Diverse lifestyles and strategies of plant pathogenesis encoded in the genomes of eighteen Dothideomycetes fungi.</title>
        <authorList>
            <person name="Ohm R.A."/>
            <person name="Feau N."/>
            <person name="Henrissat B."/>
            <person name="Schoch C.L."/>
            <person name="Horwitz B.A."/>
            <person name="Barry K.W."/>
            <person name="Condon B.J."/>
            <person name="Copeland A.C."/>
            <person name="Dhillon B."/>
            <person name="Glaser F."/>
            <person name="Hesse C.N."/>
            <person name="Kosti I."/>
            <person name="LaButti K."/>
            <person name="Lindquist E.A."/>
            <person name="Lucas S."/>
            <person name="Salamov A.A."/>
            <person name="Bradshaw R.E."/>
            <person name="Ciuffetti L."/>
            <person name="Hamelin R.C."/>
            <person name="Kema G.H.J."/>
            <person name="Lawrence C."/>
            <person name="Scott J.A."/>
            <person name="Spatafora J.W."/>
            <person name="Turgeon B.G."/>
            <person name="de Wit P.J.G.M."/>
            <person name="Zhong S."/>
            <person name="Goodwin S.B."/>
            <person name="Grigoriev I.V."/>
        </authorList>
    </citation>
    <scope>NUCLEOTIDE SEQUENCE [LARGE SCALE GENOMIC DNA]</scope>
    <source>
        <strain evidence="2 3">UAMH 10762</strain>
    </source>
</reference>
<proteinExistence type="predicted"/>
<gene>
    <name evidence="2" type="ORF">BAUCODRAFT_146537</name>
</gene>
<name>M2MML6_BAUPA</name>
<keyword evidence="1" id="KW-0812">Transmembrane</keyword>
<feature type="transmembrane region" description="Helical" evidence="1">
    <location>
        <begin position="361"/>
        <end position="381"/>
    </location>
</feature>
<keyword evidence="3" id="KW-1185">Reference proteome</keyword>
<feature type="transmembrane region" description="Helical" evidence="1">
    <location>
        <begin position="426"/>
        <end position="448"/>
    </location>
</feature>
<feature type="transmembrane region" description="Helical" evidence="1">
    <location>
        <begin position="501"/>
        <end position="526"/>
    </location>
</feature>
<dbReference type="STRING" id="717646.M2MML6"/>
<sequence length="636" mass="71399">MSWNISEITDQWSFPWYDFDSAVYTAGSWYSYLQLFEPGCRVGNGWNCTAACLDTNIGPTLVWNSTSWTNSTYTLQNCIVYPVIASLLASNQLNARSVEIAKKYNIQPHANLWRNATAGWPGTRPIPRGSLRAHEALPEPLLPTVTMSRMEPKTWKFCESNEQLAPGCKNTNAAADVQSFVFTPSEGYAFNQSNGFYPINITTVIDTGLCNNLNAVINPDIGGIGMFVSYLMQMFIVLSAWLLFHLYQTWAGMCGAPNCCPQPTALPKLYGSEHVPRTSHHSAALVSALVEFQKAQVFFMLAVQCAALIAIHNPAYVQSTSWQQLLNNLGILYDLAFGGCLPVLFALFIMRLAGKRSVYTLAFTCCCVALSATTWFLTFYIQLDSDADIINPGRTLPACGGGNVTPIKYCYSADWFYRNADATTKAIPALAFCFVVQICLILDQLLVFKVPTPEEPGRKGNCFDWLRHQILRWRMWESYERSAKKYPRWTAAFRLDTGNHLLGLMQGTVLLGTECAFVALNIILILDYAHILLPNSFQTLDLKAWTLGQVISVTIWIPVLLEYVWFAMVGPEEGFEHRLPENYQLVRKPTDQYDDVELKGKDDTPSSAVDLAQMPPITRPRYERINSDMQWQGPTH</sequence>
<protein>
    <submittedName>
        <fullName evidence="2">Uncharacterized protein</fullName>
    </submittedName>
</protein>
<feature type="transmembrane region" description="Helical" evidence="1">
    <location>
        <begin position="297"/>
        <end position="317"/>
    </location>
</feature>
<dbReference type="RefSeq" id="XP_007674805.1">
    <property type="nucleotide sequence ID" value="XM_007676615.1"/>
</dbReference>
<dbReference type="AlphaFoldDB" id="M2MML6"/>